<evidence type="ECO:0000313" key="3">
    <source>
        <dbReference type="Proteomes" id="UP001497516"/>
    </source>
</evidence>
<gene>
    <name evidence="2" type="ORF">LTRI10_LOCUS51758</name>
</gene>
<organism evidence="2 3">
    <name type="scientific">Linum trigynum</name>
    <dbReference type="NCBI Taxonomy" id="586398"/>
    <lineage>
        <taxon>Eukaryota</taxon>
        <taxon>Viridiplantae</taxon>
        <taxon>Streptophyta</taxon>
        <taxon>Embryophyta</taxon>
        <taxon>Tracheophyta</taxon>
        <taxon>Spermatophyta</taxon>
        <taxon>Magnoliopsida</taxon>
        <taxon>eudicotyledons</taxon>
        <taxon>Gunneridae</taxon>
        <taxon>Pentapetalae</taxon>
        <taxon>rosids</taxon>
        <taxon>fabids</taxon>
        <taxon>Malpighiales</taxon>
        <taxon>Linaceae</taxon>
        <taxon>Linum</taxon>
    </lineage>
</organism>
<evidence type="ECO:0000313" key="2">
    <source>
        <dbReference type="EMBL" id="CAL1412463.1"/>
    </source>
</evidence>
<dbReference type="EMBL" id="OZ034822">
    <property type="protein sequence ID" value="CAL1412463.1"/>
    <property type="molecule type" value="Genomic_DNA"/>
</dbReference>
<dbReference type="Proteomes" id="UP001497516">
    <property type="component" value="Chromosome 9"/>
</dbReference>
<sequence>MVRAEVGVASLSQSQGRRRVSGSEPRPTSRTLGKIWGRRRWPEVNQSGGGRSRGESARRRSHSRQPIKGFVSGWRRLLCSVGREEFHHSCNPTGQMGLLGPLGE</sequence>
<evidence type="ECO:0000256" key="1">
    <source>
        <dbReference type="SAM" id="MobiDB-lite"/>
    </source>
</evidence>
<feature type="region of interest" description="Disordered" evidence="1">
    <location>
        <begin position="1"/>
        <end position="66"/>
    </location>
</feature>
<proteinExistence type="predicted"/>
<dbReference type="AlphaFoldDB" id="A0AAV2GS68"/>
<reference evidence="2 3" key="1">
    <citation type="submission" date="2024-04" db="EMBL/GenBank/DDBJ databases">
        <authorList>
            <person name="Fracassetti M."/>
        </authorList>
    </citation>
    <scope>NUCLEOTIDE SEQUENCE [LARGE SCALE GENOMIC DNA]</scope>
</reference>
<protein>
    <submittedName>
        <fullName evidence="2">Uncharacterized protein</fullName>
    </submittedName>
</protein>
<keyword evidence="3" id="KW-1185">Reference proteome</keyword>
<name>A0AAV2GS68_9ROSI</name>
<accession>A0AAV2GS68</accession>